<evidence type="ECO:0000256" key="12">
    <source>
        <dbReference type="PROSITE-ProRule" id="PRU00124"/>
    </source>
</evidence>
<dbReference type="SMART" id="SM00192">
    <property type="entry name" value="LDLa"/>
    <property type="match status" value="3"/>
</dbReference>
<evidence type="ECO:0000256" key="9">
    <source>
        <dbReference type="ARBA" id="ARBA00023176"/>
    </source>
</evidence>
<dbReference type="GO" id="GO:0005886">
    <property type="term" value="C:plasma membrane"/>
    <property type="evidence" value="ECO:0007669"/>
    <property type="project" value="TreeGrafter"/>
</dbReference>
<dbReference type="Gene3D" id="2.10.25.10">
    <property type="entry name" value="Laminin"/>
    <property type="match status" value="1"/>
</dbReference>
<evidence type="ECO:0000256" key="6">
    <source>
        <dbReference type="ARBA" id="ARBA00023136"/>
    </source>
</evidence>
<feature type="domain" description="EGF-like" evidence="14">
    <location>
        <begin position="921"/>
        <end position="961"/>
    </location>
</feature>
<evidence type="ECO:0000256" key="13">
    <source>
        <dbReference type="PROSITE-ProRule" id="PRU00461"/>
    </source>
</evidence>
<evidence type="ECO:0000256" key="5">
    <source>
        <dbReference type="ARBA" id="ARBA00022737"/>
    </source>
</evidence>
<keyword evidence="3" id="KW-0254">Endocytosis</keyword>
<comment type="subcellular location">
    <subcellularLocation>
        <location evidence="11">Membrane</location>
        <location evidence="11">Coated pit</location>
    </subcellularLocation>
    <subcellularLocation>
        <location evidence="1">Membrane</location>
        <topology evidence="1">Single-pass type I membrane protein</topology>
    </subcellularLocation>
</comment>
<dbReference type="GO" id="GO:0060070">
    <property type="term" value="P:canonical Wnt signaling pathway"/>
    <property type="evidence" value="ECO:0007669"/>
    <property type="project" value="TreeGrafter"/>
</dbReference>
<comment type="caution">
    <text evidence="12">Lacks conserved residue(s) required for the propagation of feature annotation.</text>
</comment>
<dbReference type="CDD" id="cd00112">
    <property type="entry name" value="LDLa"/>
    <property type="match status" value="3"/>
</dbReference>
<dbReference type="PROSITE" id="PS50068">
    <property type="entry name" value="LDLRA_2"/>
    <property type="match status" value="3"/>
</dbReference>
<dbReference type="EMBL" id="JAHQIW010006786">
    <property type="protein sequence ID" value="KAJ1370489.1"/>
    <property type="molecule type" value="Genomic_DNA"/>
</dbReference>
<dbReference type="GO" id="GO:0005905">
    <property type="term" value="C:clathrin-coated pit"/>
    <property type="evidence" value="ECO:0007669"/>
    <property type="project" value="UniProtKB-KW"/>
</dbReference>
<dbReference type="PROSITE" id="PS51120">
    <property type="entry name" value="LDLRB"/>
    <property type="match status" value="2"/>
</dbReference>
<feature type="domain" description="EGF-like" evidence="14">
    <location>
        <begin position="589"/>
        <end position="629"/>
    </location>
</feature>
<keyword evidence="16" id="KW-1185">Reference proteome</keyword>
<feature type="disulfide bond" evidence="12">
    <location>
        <begin position="982"/>
        <end position="1000"/>
    </location>
</feature>
<dbReference type="Pfam" id="PF00057">
    <property type="entry name" value="Ldl_recept_a"/>
    <property type="match status" value="2"/>
</dbReference>
<feature type="disulfide bond" evidence="12">
    <location>
        <begin position="1132"/>
        <end position="1144"/>
    </location>
</feature>
<dbReference type="InterPro" id="IPR000742">
    <property type="entry name" value="EGF"/>
</dbReference>
<evidence type="ECO:0000313" key="15">
    <source>
        <dbReference type="EMBL" id="KAJ1370489.1"/>
    </source>
</evidence>
<keyword evidence="2" id="KW-0245">EGF-like domain</keyword>
<keyword evidence="6" id="KW-0472">Membrane</keyword>
<dbReference type="FunFam" id="4.10.400.10:FF:000180">
    <property type="entry name" value="Low-density lipoprotein receptor-related protein"/>
    <property type="match status" value="1"/>
</dbReference>
<evidence type="ECO:0000256" key="2">
    <source>
        <dbReference type="ARBA" id="ARBA00022536"/>
    </source>
</evidence>
<keyword evidence="10" id="KW-0325">Glycoprotein</keyword>
<dbReference type="InterPro" id="IPR002172">
    <property type="entry name" value="LDrepeatLR_classA_rpt"/>
</dbReference>
<dbReference type="Proteomes" id="UP001196413">
    <property type="component" value="Unassembled WGS sequence"/>
</dbReference>
<keyword evidence="9" id="KW-0168">Coated pit</keyword>
<dbReference type="SMART" id="SM00181">
    <property type="entry name" value="EGF"/>
    <property type="match status" value="4"/>
</dbReference>
<protein>
    <submittedName>
        <fullName evidence="15">Exosome complex protein</fullName>
    </submittedName>
</protein>
<dbReference type="GO" id="GO:0006897">
    <property type="term" value="P:endocytosis"/>
    <property type="evidence" value="ECO:0007669"/>
    <property type="project" value="UniProtKB-KW"/>
</dbReference>
<dbReference type="InterPro" id="IPR056588">
    <property type="entry name" value="EGF_LRP2"/>
</dbReference>
<evidence type="ECO:0000256" key="8">
    <source>
        <dbReference type="ARBA" id="ARBA00023170"/>
    </source>
</evidence>
<dbReference type="PRINTS" id="PR00261">
    <property type="entry name" value="LDLRECEPTOR"/>
</dbReference>
<keyword evidence="8" id="KW-0675">Receptor</keyword>
<feature type="domain" description="EGF-like" evidence="14">
    <location>
        <begin position="1368"/>
        <end position="1410"/>
    </location>
</feature>
<evidence type="ECO:0000256" key="7">
    <source>
        <dbReference type="ARBA" id="ARBA00023157"/>
    </source>
</evidence>
<dbReference type="SMART" id="SM00135">
    <property type="entry name" value="LY"/>
    <property type="match status" value="11"/>
</dbReference>
<keyword evidence="7 12" id="KW-1015">Disulfide bond</keyword>
<proteinExistence type="predicted"/>
<feature type="repeat" description="LDL-receptor class B" evidence="13">
    <location>
        <begin position="449"/>
        <end position="493"/>
    </location>
</feature>
<organism evidence="15 16">
    <name type="scientific">Parelaphostrongylus tenuis</name>
    <name type="common">Meningeal worm</name>
    <dbReference type="NCBI Taxonomy" id="148309"/>
    <lineage>
        <taxon>Eukaryota</taxon>
        <taxon>Metazoa</taxon>
        <taxon>Ecdysozoa</taxon>
        <taxon>Nematoda</taxon>
        <taxon>Chromadorea</taxon>
        <taxon>Rhabditida</taxon>
        <taxon>Rhabditina</taxon>
        <taxon>Rhabditomorpha</taxon>
        <taxon>Strongyloidea</taxon>
        <taxon>Metastrongylidae</taxon>
        <taxon>Parelaphostrongylus</taxon>
    </lineage>
</organism>
<feature type="domain" description="EGF-like" evidence="14">
    <location>
        <begin position="288"/>
        <end position="325"/>
    </location>
</feature>
<dbReference type="Pfam" id="PF24468">
    <property type="entry name" value="EGF_LRP2"/>
    <property type="match status" value="1"/>
</dbReference>
<evidence type="ECO:0000259" key="14">
    <source>
        <dbReference type="SMART" id="SM00181"/>
    </source>
</evidence>
<dbReference type="InterPro" id="IPR050778">
    <property type="entry name" value="Cueball_EGF_LRP_Nidogen"/>
</dbReference>
<dbReference type="Gene3D" id="4.10.400.10">
    <property type="entry name" value="Low-density Lipoprotein Receptor"/>
    <property type="match status" value="2"/>
</dbReference>
<keyword evidence="5" id="KW-0677">Repeat</keyword>
<gene>
    <name evidence="15" type="primary">LRP1_1</name>
    <name evidence="15" type="ORF">KIN20_032217</name>
</gene>
<dbReference type="SUPFAM" id="SSF63825">
    <property type="entry name" value="YWTD domain"/>
    <property type="match status" value="3"/>
</dbReference>
<evidence type="ECO:0000256" key="3">
    <source>
        <dbReference type="ARBA" id="ARBA00022583"/>
    </source>
</evidence>
<dbReference type="InterPro" id="IPR036055">
    <property type="entry name" value="LDL_receptor-like_sf"/>
</dbReference>
<evidence type="ECO:0000256" key="4">
    <source>
        <dbReference type="ARBA" id="ARBA00022729"/>
    </source>
</evidence>
<dbReference type="Pfam" id="PF00058">
    <property type="entry name" value="Ldl_recept_b"/>
    <property type="match status" value="2"/>
</dbReference>
<dbReference type="Gene3D" id="2.40.128.620">
    <property type="match status" value="1"/>
</dbReference>
<dbReference type="SUPFAM" id="SSF57424">
    <property type="entry name" value="LDL receptor-like module"/>
    <property type="match status" value="3"/>
</dbReference>
<sequence length="1428" mass="157943">MTNRGNGTPSLAGMIPLAGLANAFDAAYDSDSGDVFVLEHSNIPRSLTQISTNAVIHRSSMVSSNKVIYKPLLIFIKLKFYASQIPDDPYCMAFDWNGRNLYVGNKISQTIEVVRTVGTEYRAVVLSNDQTPTAVVMPVAIAVDSDRGLLFWLDRGGGAANVKVARANLDGSNALVIASNDLAELDHIALDVTNQRVYFSEAKAGRISSVTYDGQDRHYILNDAGKQPSGLAFFSDRLFYADSAFDSIDVATVIGDGQPPQFTHFKKDVENLVNIKVLQPRPSSISHPCRTNNGNCKHICVPQQFSQHKCICATGYTNDGQTECRVINESFVLVATKNKVVAYPLDESAQKGMAMEPIGGTSIVSIDFEHESRTIYVAESSGINKGITAYTIGESLPRPIVRDMFGSMTVRSIAVDWINFNLYFIVQDSERTNIEVCKLDGQFQIQLGRYIYWADRGQKPSIQRSHLDGSHRELVIGAEFVAEPTDLIVDPASRMVYWSDSKKDGIYRIRPNGGLPELVRSDIASAAGISLFGQQMFWTDNRLEKVFRASSKPNQTSLLLSPTTVAAGLKDLGDVIVFCSHNQPKGSSPCQITDNLRKSPCPQLCFSAPGTQSPSCSCARGILKGRSCEEPDTYLMFADGDRIVDASIEPDVKSSRPLKEPFPPIDNLQVFDVDVNLRRVYYVVESPAGVNISWFSMNNAGNPRLILGANKQKHAAEIRHVSDMKLDWLTQKVYFTTGRAGKIMSIDSQGEHLSTIASGDWTYALALDPCSGLVFWSDSGYKASGGLYEPRIERSNMAGGSRKVIVNEGISLPAAIAVDFRDMRIYWADVNRLDIESCDYDGNNRKVIGTGYRAKSLDLWNNWLYMSDPLSNGVFRLNKDYGGATETVVGDRRVPGTVRVFASENDMKTRNQICNALTSSLCKTDNGGCDQICNVVADDVGLAATKVQCSCNDNDTPTQCVLRTGMPSTMAKDCQPPYNFQCSDGACVSLGVTCNGRPDCSDASDENPNYCNTRSCPENYFLCTNRRCIEDIKRRIRLPPQLSHVLPDRLLVQMDTVSIRRRYVMVIMTAMMKVFSDESKETCPGLPIDCRGVKIRCPNTNICIQPADLCDGYDDCGDKADENKLFCMNQQCAQHYVRCPSGRCIPETWQCDGDNDCSDGWDETHTLIVRMRTENEFVSESIYFSATMANVSHGRLSAMAKMTVVTVLTSIPDTAVAIVHAMIKNSIEERMKQLICARLKRRNVTRASFDARISTAFIKVGSAMATMTVWMDLMSMRTVLIPLVKPSSGNVQTTNVFRIHGVVMETTTVMTGLTKRIALKVKRMRVVSMLPARRVNISVFLGNVSTKERFAIAHTTVQIAATNPQNVSLTNVRKQINRLCEQKCVDLAIGYRCDCFDGFAIDMDDKKSCHNVNECYASLWALKRSQVN</sequence>
<feature type="disulfide bond" evidence="12">
    <location>
        <begin position="1139"/>
        <end position="1157"/>
    </location>
</feature>
<evidence type="ECO:0000256" key="10">
    <source>
        <dbReference type="ARBA" id="ARBA00023180"/>
    </source>
</evidence>
<dbReference type="PROSITE" id="PS01209">
    <property type="entry name" value="LDLRA_1"/>
    <property type="match status" value="1"/>
</dbReference>
<dbReference type="InterPro" id="IPR011042">
    <property type="entry name" value="6-blade_b-propeller_TolB-like"/>
</dbReference>
<evidence type="ECO:0000313" key="16">
    <source>
        <dbReference type="Proteomes" id="UP001196413"/>
    </source>
</evidence>
<evidence type="ECO:0000256" key="1">
    <source>
        <dbReference type="ARBA" id="ARBA00004479"/>
    </source>
</evidence>
<dbReference type="Gene3D" id="2.120.10.30">
    <property type="entry name" value="TolB, C-terminal domain"/>
    <property type="match status" value="3"/>
</dbReference>
<keyword evidence="4" id="KW-0732">Signal</keyword>
<dbReference type="GO" id="GO:0042813">
    <property type="term" value="F:Wnt receptor activity"/>
    <property type="evidence" value="ECO:0007669"/>
    <property type="project" value="TreeGrafter"/>
</dbReference>
<dbReference type="GO" id="GO:0017147">
    <property type="term" value="F:Wnt-protein binding"/>
    <property type="evidence" value="ECO:0007669"/>
    <property type="project" value="TreeGrafter"/>
</dbReference>
<dbReference type="PANTHER" id="PTHR46513">
    <property type="entry name" value="VITELLOGENIN RECEPTOR-LIKE PROTEIN-RELATED-RELATED"/>
    <property type="match status" value="1"/>
</dbReference>
<name>A0AAD5WHD7_PARTN</name>
<comment type="caution">
    <text evidence="15">The sequence shown here is derived from an EMBL/GenBank/DDBJ whole genome shotgun (WGS) entry which is preliminary data.</text>
</comment>
<feature type="repeat" description="LDL-receptor class B" evidence="13">
    <location>
        <begin position="772"/>
        <end position="822"/>
    </location>
</feature>
<accession>A0AAD5WHD7</accession>
<evidence type="ECO:0000256" key="11">
    <source>
        <dbReference type="ARBA" id="ARBA00037878"/>
    </source>
</evidence>
<dbReference type="SUPFAM" id="SSF57196">
    <property type="entry name" value="EGF/Laminin"/>
    <property type="match status" value="2"/>
</dbReference>
<dbReference type="InterPro" id="IPR023415">
    <property type="entry name" value="LDLR_class-A_CS"/>
</dbReference>
<reference evidence="15" key="1">
    <citation type="submission" date="2021-06" db="EMBL/GenBank/DDBJ databases">
        <title>Parelaphostrongylus tenuis whole genome reference sequence.</title>
        <authorList>
            <person name="Garwood T.J."/>
            <person name="Larsen P.A."/>
            <person name="Fountain-Jones N.M."/>
            <person name="Garbe J.R."/>
            <person name="Macchietto M.G."/>
            <person name="Kania S.A."/>
            <person name="Gerhold R.W."/>
            <person name="Richards J.E."/>
            <person name="Wolf T.M."/>
        </authorList>
    </citation>
    <scope>NUCLEOTIDE SEQUENCE</scope>
    <source>
        <strain evidence="15">MNPRO001-30</strain>
        <tissue evidence="15">Meninges</tissue>
    </source>
</reference>
<dbReference type="PANTHER" id="PTHR46513:SF13">
    <property type="entry name" value="EGF-LIKE DOMAIN-CONTAINING PROTEIN"/>
    <property type="match status" value="1"/>
</dbReference>
<dbReference type="InterPro" id="IPR000033">
    <property type="entry name" value="LDLR_classB_rpt"/>
</dbReference>